<dbReference type="InterPro" id="IPR002938">
    <property type="entry name" value="FAD-bd"/>
</dbReference>
<proteinExistence type="inferred from homology"/>
<comment type="caution">
    <text evidence="7">The sequence shown here is derived from an EMBL/GenBank/DDBJ whole genome shotgun (WGS) entry which is preliminary data.</text>
</comment>
<dbReference type="AlphaFoldDB" id="A0AAD9SL12"/>
<dbReference type="Pfam" id="PF01494">
    <property type="entry name" value="FAD_binding_3"/>
    <property type="match status" value="1"/>
</dbReference>
<evidence type="ECO:0000256" key="2">
    <source>
        <dbReference type="ARBA" id="ARBA00022630"/>
    </source>
</evidence>
<evidence type="ECO:0000256" key="1">
    <source>
        <dbReference type="ARBA" id="ARBA00007992"/>
    </source>
</evidence>
<dbReference type="PRINTS" id="PR00420">
    <property type="entry name" value="RNGMNOXGNASE"/>
</dbReference>
<dbReference type="GO" id="GO:0044550">
    <property type="term" value="P:secondary metabolite biosynthetic process"/>
    <property type="evidence" value="ECO:0007669"/>
    <property type="project" value="TreeGrafter"/>
</dbReference>
<dbReference type="PANTHER" id="PTHR46720:SF3">
    <property type="entry name" value="FAD-BINDING DOMAIN-CONTAINING PROTEIN-RELATED"/>
    <property type="match status" value="1"/>
</dbReference>
<keyword evidence="3" id="KW-0274">FAD</keyword>
<evidence type="ECO:0000259" key="6">
    <source>
        <dbReference type="Pfam" id="PF01494"/>
    </source>
</evidence>
<gene>
    <name evidence="7" type="ORF">N8I77_005027</name>
</gene>
<evidence type="ECO:0000313" key="8">
    <source>
        <dbReference type="Proteomes" id="UP001265746"/>
    </source>
</evidence>
<dbReference type="Gene3D" id="3.50.50.60">
    <property type="entry name" value="FAD/NAD(P)-binding domain"/>
    <property type="match status" value="1"/>
</dbReference>
<evidence type="ECO:0000256" key="4">
    <source>
        <dbReference type="ARBA" id="ARBA00023002"/>
    </source>
</evidence>
<dbReference type="GO" id="GO:0071949">
    <property type="term" value="F:FAD binding"/>
    <property type="evidence" value="ECO:0007669"/>
    <property type="project" value="InterPro"/>
</dbReference>
<organism evidence="7 8">
    <name type="scientific">Phomopsis amygdali</name>
    <name type="common">Fusicoccum amygdali</name>
    <dbReference type="NCBI Taxonomy" id="1214568"/>
    <lineage>
        <taxon>Eukaryota</taxon>
        <taxon>Fungi</taxon>
        <taxon>Dikarya</taxon>
        <taxon>Ascomycota</taxon>
        <taxon>Pezizomycotina</taxon>
        <taxon>Sordariomycetes</taxon>
        <taxon>Sordariomycetidae</taxon>
        <taxon>Diaporthales</taxon>
        <taxon>Diaporthaceae</taxon>
        <taxon>Diaporthe</taxon>
    </lineage>
</organism>
<evidence type="ECO:0000256" key="3">
    <source>
        <dbReference type="ARBA" id="ARBA00022827"/>
    </source>
</evidence>
<comment type="similarity">
    <text evidence="1">Belongs to the paxM FAD-dependent monooxygenase family.</text>
</comment>
<dbReference type="InterPro" id="IPR051104">
    <property type="entry name" value="FAD_monoxygenase"/>
</dbReference>
<protein>
    <recommendedName>
        <fullName evidence="6">FAD-binding domain-containing protein</fullName>
    </recommendedName>
</protein>
<keyword evidence="5" id="KW-0812">Transmembrane</keyword>
<accession>A0AAD9SL12</accession>
<dbReference type="PANTHER" id="PTHR46720">
    <property type="entry name" value="HYDROXYLASE, PUTATIVE (AFU_ORTHOLOGUE AFUA_3G01460)-RELATED"/>
    <property type="match status" value="1"/>
</dbReference>
<dbReference type="InterPro" id="IPR036188">
    <property type="entry name" value="FAD/NAD-bd_sf"/>
</dbReference>
<reference evidence="7" key="1">
    <citation type="submission" date="2023-06" db="EMBL/GenBank/DDBJ databases">
        <authorList>
            <person name="Noh H."/>
        </authorList>
    </citation>
    <scope>NUCLEOTIDE SEQUENCE</scope>
    <source>
        <strain evidence="7">DUCC20226</strain>
    </source>
</reference>
<keyword evidence="5" id="KW-1133">Transmembrane helix</keyword>
<feature type="domain" description="FAD-binding" evidence="6">
    <location>
        <begin position="146"/>
        <end position="384"/>
    </location>
</feature>
<evidence type="ECO:0000313" key="7">
    <source>
        <dbReference type="EMBL" id="KAK2611700.1"/>
    </source>
</evidence>
<dbReference type="EMBL" id="JAUJFL010000002">
    <property type="protein sequence ID" value="KAK2611700.1"/>
    <property type="molecule type" value="Genomic_DNA"/>
</dbReference>
<evidence type="ECO:0000256" key="5">
    <source>
        <dbReference type="SAM" id="Phobius"/>
    </source>
</evidence>
<dbReference type="Proteomes" id="UP001265746">
    <property type="component" value="Unassembled WGS sequence"/>
</dbReference>
<dbReference type="GO" id="GO:0016491">
    <property type="term" value="F:oxidoreductase activity"/>
    <property type="evidence" value="ECO:0007669"/>
    <property type="project" value="UniProtKB-KW"/>
</dbReference>
<dbReference type="SUPFAM" id="SSF51905">
    <property type="entry name" value="FAD/NAD(P)-binding domain"/>
    <property type="match status" value="1"/>
</dbReference>
<keyword evidence="2" id="KW-0285">Flavoprotein</keyword>
<keyword evidence="5" id="KW-0472">Membrane</keyword>
<sequence>MNGSAHTKPFTIAVVGGGIGGIALGIGLAARNVPFHIYESAPSFGEIGAGVTFGPNVIRAIHSLSPAMLRAYAKHVTTNESPELADTFLTYRRGWVPNGEQETRIPAKIFNLVGKVQEIDGMVFPVRCCVHRAKLLDELVKLLPEGSASFNKTFVSFTENEGGLDDGVHLKFADGSTATASAVVGCDGIKSATRKLLHGEDAEPIYAGLFGYRAMVPRDDYEKVMGKELAGTGNLLLYPSGYTIAYPVEHGSALNMFATCAPTGDTWEHKEWRVPSEEGELARACKGLHPGLAELLLKHSSGERWAMFHCPHERPYYQGRVCLLGDAAHATTPHMGAGAGMAIEDAYTLCGLLSSIQAPADIGRAFQAYDAARRTRTQEIIRRSKENVARYMAISMAEGSDLLRLKDESHATYGYLFNFDLDESIRQAVSKL</sequence>
<feature type="transmembrane region" description="Helical" evidence="5">
    <location>
        <begin position="12"/>
        <end position="30"/>
    </location>
</feature>
<keyword evidence="8" id="KW-1185">Reference proteome</keyword>
<keyword evidence="4" id="KW-0560">Oxidoreductase</keyword>
<name>A0AAD9SL12_PHOAM</name>